<keyword evidence="1" id="KW-0238">DNA-binding</keyword>
<dbReference type="EMBL" id="LT840184">
    <property type="protein sequence ID" value="SMF90008.1"/>
    <property type="molecule type" value="Genomic_DNA"/>
</dbReference>
<gene>
    <name evidence="3" type="ORF">SAMN05661091_4859</name>
</gene>
<accession>A0A1X7HNV8</accession>
<dbReference type="SUPFAM" id="SSF89447">
    <property type="entry name" value="AbrB/MazE/MraZ-like"/>
    <property type="match status" value="1"/>
</dbReference>
<dbReference type="SMART" id="SM00966">
    <property type="entry name" value="SpoVT_AbrB"/>
    <property type="match status" value="1"/>
</dbReference>
<dbReference type="NCBIfam" id="TIGR01439">
    <property type="entry name" value="lp_hng_hel_AbrB"/>
    <property type="match status" value="1"/>
</dbReference>
<feature type="domain" description="SpoVT-AbrB" evidence="2">
    <location>
        <begin position="10"/>
        <end position="55"/>
    </location>
</feature>
<evidence type="ECO:0000259" key="2">
    <source>
        <dbReference type="PROSITE" id="PS51740"/>
    </source>
</evidence>
<evidence type="ECO:0000256" key="1">
    <source>
        <dbReference type="PROSITE-ProRule" id="PRU01076"/>
    </source>
</evidence>
<name>A0A1X7HNV8_9BACL</name>
<dbReference type="GO" id="GO:0003677">
    <property type="term" value="F:DNA binding"/>
    <property type="evidence" value="ECO:0007669"/>
    <property type="project" value="UniProtKB-UniRule"/>
</dbReference>
<evidence type="ECO:0000313" key="3">
    <source>
        <dbReference type="EMBL" id="SMF90008.1"/>
    </source>
</evidence>
<dbReference type="PROSITE" id="PS51740">
    <property type="entry name" value="SPOVT_ABRB"/>
    <property type="match status" value="1"/>
</dbReference>
<dbReference type="InterPro" id="IPR007159">
    <property type="entry name" value="SpoVT-AbrB_dom"/>
</dbReference>
<dbReference type="Proteomes" id="UP000192940">
    <property type="component" value="Chromosome I"/>
</dbReference>
<dbReference type="PANTHER" id="PTHR34860">
    <property type="entry name" value="REPRESSOR-LIKE PROTEIN SSO7C3"/>
    <property type="match status" value="1"/>
</dbReference>
<dbReference type="PANTHER" id="PTHR34860:SF6">
    <property type="entry name" value="REPRESSOR-LIKE PROTEIN SSO7C3"/>
    <property type="match status" value="1"/>
</dbReference>
<keyword evidence="4" id="KW-1185">Reference proteome</keyword>
<dbReference type="STRING" id="1313296.SAMN05661091_4859"/>
<dbReference type="AlphaFoldDB" id="A0A1X7HNV8"/>
<dbReference type="InterPro" id="IPR052975">
    <property type="entry name" value="Repressor-like_regulatory"/>
</dbReference>
<evidence type="ECO:0000313" key="4">
    <source>
        <dbReference type="Proteomes" id="UP000192940"/>
    </source>
</evidence>
<dbReference type="RefSeq" id="WP_208915556.1">
    <property type="nucleotide sequence ID" value="NZ_LT840184.1"/>
</dbReference>
<dbReference type="InterPro" id="IPR037914">
    <property type="entry name" value="SpoVT-AbrB_sf"/>
</dbReference>
<reference evidence="3 4" key="1">
    <citation type="submission" date="2017-04" db="EMBL/GenBank/DDBJ databases">
        <authorList>
            <person name="Afonso C.L."/>
            <person name="Miller P.J."/>
            <person name="Scott M.A."/>
            <person name="Spackman E."/>
            <person name="Goraichik I."/>
            <person name="Dimitrov K.M."/>
            <person name="Suarez D.L."/>
            <person name="Swayne D.E."/>
        </authorList>
    </citation>
    <scope>NUCLEOTIDE SEQUENCE [LARGE SCALE GENOMIC DNA]</scope>
    <source>
        <strain evidence="3 4">N3/975</strain>
    </source>
</reference>
<dbReference type="Gene3D" id="2.10.260.10">
    <property type="match status" value="1"/>
</dbReference>
<dbReference type="Pfam" id="PF04014">
    <property type="entry name" value="MazE_antitoxin"/>
    <property type="match status" value="1"/>
</dbReference>
<organism evidence="3 4">
    <name type="scientific">Paenibacillus uliginis N3/975</name>
    <dbReference type="NCBI Taxonomy" id="1313296"/>
    <lineage>
        <taxon>Bacteria</taxon>
        <taxon>Bacillati</taxon>
        <taxon>Bacillota</taxon>
        <taxon>Bacilli</taxon>
        <taxon>Bacillales</taxon>
        <taxon>Paenibacillaceae</taxon>
        <taxon>Paenibacillus</taxon>
    </lineage>
</organism>
<sequence>MKGPNGKYIFGTVKVGEKGQIVIPKEAREVFDIKPGDSLLLLGDEQQGIAIVKNELMFKFAQDILKAQEIREDGE</sequence>
<proteinExistence type="predicted"/>
<protein>
    <submittedName>
        <fullName evidence="3">Looped-hinge helix DNA binding domain-containing protein, AbrB family</fullName>
    </submittedName>
</protein>